<dbReference type="EMBL" id="QRGR01000043">
    <property type="protein sequence ID" value="RDV11355.1"/>
    <property type="molecule type" value="Genomic_DNA"/>
</dbReference>
<proteinExistence type="predicted"/>
<dbReference type="InterPro" id="IPR017578">
    <property type="entry name" value="Ribazole_CobC"/>
</dbReference>
<protein>
    <recommendedName>
        <fullName evidence="1">Alpha-ribazole phosphatase</fullName>
        <ecNumber evidence="1">3.1.3.73</ecNumber>
    </recommendedName>
</protein>
<sequence>MEIYLIRHTTPAVAIGMIYGRTDVALADTFVEEREKILKKLPSELDVVYSSPSTRCTQLADHISKNYRTDERLYEVNFGRWEGKTWDTVDQQESAPWMQDFVHVCPPEGESMLAMQKRVMHFWEGLLRLSPAKAAVVTHGGVIRIILAAVRNMALQSSFEIKVGLSDVILVRPHLSGRKEEITVL</sequence>
<comment type="caution">
    <text evidence="2">The sequence shown here is derived from an EMBL/GenBank/DDBJ whole genome shotgun (WGS) entry which is preliminary data.</text>
</comment>
<evidence type="ECO:0000313" key="2">
    <source>
        <dbReference type="EMBL" id="RDV11355.1"/>
    </source>
</evidence>
<dbReference type="SMART" id="SM00855">
    <property type="entry name" value="PGAM"/>
    <property type="match status" value="1"/>
</dbReference>
<dbReference type="GO" id="GO:0005737">
    <property type="term" value="C:cytoplasm"/>
    <property type="evidence" value="ECO:0007669"/>
    <property type="project" value="TreeGrafter"/>
</dbReference>
<gene>
    <name evidence="2" type="primary">cobC</name>
    <name evidence="2" type="ORF">DXT99_24975</name>
</gene>
<dbReference type="OrthoDB" id="9782128at2"/>
<dbReference type="AlphaFoldDB" id="A0A3D8L1V9"/>
<dbReference type="PIRSF" id="PIRSF000709">
    <property type="entry name" value="6PFK_2-Ptase"/>
    <property type="match status" value="1"/>
</dbReference>
<accession>A0A3D8L1V9</accession>
<dbReference type="InterPro" id="IPR029033">
    <property type="entry name" value="His_PPase_superfam"/>
</dbReference>
<dbReference type="Gene3D" id="3.40.50.1240">
    <property type="entry name" value="Phosphoglycerate mutase-like"/>
    <property type="match status" value="1"/>
</dbReference>
<organism evidence="2 3">
    <name type="scientific">Pontibacter diazotrophicus</name>
    <dbReference type="NCBI Taxonomy" id="1400979"/>
    <lineage>
        <taxon>Bacteria</taxon>
        <taxon>Pseudomonadati</taxon>
        <taxon>Bacteroidota</taxon>
        <taxon>Cytophagia</taxon>
        <taxon>Cytophagales</taxon>
        <taxon>Hymenobacteraceae</taxon>
        <taxon>Pontibacter</taxon>
    </lineage>
</organism>
<dbReference type="Pfam" id="PF00300">
    <property type="entry name" value="His_Phos_1"/>
    <property type="match status" value="1"/>
</dbReference>
<name>A0A3D8L1V9_9BACT</name>
<dbReference type="RefSeq" id="WP_115568318.1">
    <property type="nucleotide sequence ID" value="NZ_QRGR01000043.1"/>
</dbReference>
<evidence type="ECO:0000256" key="1">
    <source>
        <dbReference type="NCBIfam" id="TIGR03162"/>
    </source>
</evidence>
<dbReference type="GO" id="GO:0043755">
    <property type="term" value="F:alpha-ribazole phosphatase activity"/>
    <property type="evidence" value="ECO:0007669"/>
    <property type="project" value="UniProtKB-UniRule"/>
</dbReference>
<dbReference type="GO" id="GO:0009236">
    <property type="term" value="P:cobalamin biosynthetic process"/>
    <property type="evidence" value="ECO:0007669"/>
    <property type="project" value="UniProtKB-UniRule"/>
</dbReference>
<evidence type="ECO:0000313" key="3">
    <source>
        <dbReference type="Proteomes" id="UP000256708"/>
    </source>
</evidence>
<dbReference type="InterPro" id="IPR013078">
    <property type="entry name" value="His_Pase_superF_clade-1"/>
</dbReference>
<dbReference type="NCBIfam" id="TIGR03162">
    <property type="entry name" value="ribazole_cobC"/>
    <property type="match status" value="1"/>
</dbReference>
<dbReference type="InterPro" id="IPR050275">
    <property type="entry name" value="PGM_Phosphatase"/>
</dbReference>
<dbReference type="CDD" id="cd07067">
    <property type="entry name" value="HP_PGM_like"/>
    <property type="match status" value="1"/>
</dbReference>
<reference evidence="3" key="1">
    <citation type="submission" date="2018-08" db="EMBL/GenBank/DDBJ databases">
        <authorList>
            <person name="Liu Z.-W."/>
            <person name="Du Z.-J."/>
        </authorList>
    </citation>
    <scope>NUCLEOTIDE SEQUENCE [LARGE SCALE GENOMIC DNA]</scope>
    <source>
        <strain evidence="3">H4X</strain>
    </source>
</reference>
<dbReference type="PANTHER" id="PTHR48100:SF59">
    <property type="entry name" value="ADENOSYLCOBALAMIN_ALPHA-RIBAZOLE PHOSPHATASE"/>
    <property type="match status" value="1"/>
</dbReference>
<dbReference type="EC" id="3.1.3.73" evidence="1"/>
<dbReference type="SUPFAM" id="SSF53254">
    <property type="entry name" value="Phosphoglycerate mutase-like"/>
    <property type="match status" value="1"/>
</dbReference>
<dbReference type="Proteomes" id="UP000256708">
    <property type="component" value="Unassembled WGS sequence"/>
</dbReference>
<keyword evidence="3" id="KW-1185">Reference proteome</keyword>
<dbReference type="PANTHER" id="PTHR48100">
    <property type="entry name" value="BROAD-SPECIFICITY PHOSPHATASE YOR283W-RELATED"/>
    <property type="match status" value="1"/>
</dbReference>